<dbReference type="PANTHER" id="PTHR43000">
    <property type="entry name" value="DTDP-D-GLUCOSE 4,6-DEHYDRATASE-RELATED"/>
    <property type="match status" value="1"/>
</dbReference>
<dbReference type="EMBL" id="JAQQLE010000009">
    <property type="protein sequence ID" value="MDC7714632.1"/>
    <property type="molecule type" value="Genomic_DNA"/>
</dbReference>
<evidence type="ECO:0000256" key="1">
    <source>
        <dbReference type="ARBA" id="ARBA00005125"/>
    </source>
</evidence>
<feature type="domain" description="NAD-dependent epimerase/dehydratase" evidence="3">
    <location>
        <begin position="4"/>
        <end position="216"/>
    </location>
</feature>
<protein>
    <submittedName>
        <fullName evidence="4">NAD-dependent epimerase/dehydratase family protein</fullName>
    </submittedName>
</protein>
<dbReference type="InterPro" id="IPR001509">
    <property type="entry name" value="Epimerase_deHydtase"/>
</dbReference>
<reference evidence="4 5" key="1">
    <citation type="submission" date="2023-01" db="EMBL/GenBank/DDBJ databases">
        <title>Novel species of the genus Vogesella isolated from rivers.</title>
        <authorList>
            <person name="Lu H."/>
        </authorList>
    </citation>
    <scope>NUCLEOTIDE SEQUENCE [LARGE SCALE GENOMIC DNA]</scope>
    <source>
        <strain evidence="4 5">LYT5W</strain>
    </source>
</reference>
<comment type="similarity">
    <text evidence="2">Belongs to the NAD(P)-dependent epimerase/dehydratase family.</text>
</comment>
<dbReference type="Gene3D" id="3.40.50.720">
    <property type="entry name" value="NAD(P)-binding Rossmann-like Domain"/>
    <property type="match status" value="1"/>
</dbReference>
<dbReference type="RefSeq" id="WP_272772357.1">
    <property type="nucleotide sequence ID" value="NZ_JAQQLE010000009.1"/>
</dbReference>
<evidence type="ECO:0000313" key="4">
    <source>
        <dbReference type="EMBL" id="MDC7714632.1"/>
    </source>
</evidence>
<dbReference type="InterPro" id="IPR036291">
    <property type="entry name" value="NAD(P)-bd_dom_sf"/>
</dbReference>
<keyword evidence="5" id="KW-1185">Reference proteome</keyword>
<dbReference type="Pfam" id="PF01370">
    <property type="entry name" value="Epimerase"/>
    <property type="match status" value="1"/>
</dbReference>
<evidence type="ECO:0000259" key="3">
    <source>
        <dbReference type="Pfam" id="PF01370"/>
    </source>
</evidence>
<accession>A0ABT5IQ29</accession>
<dbReference type="CDD" id="cd08946">
    <property type="entry name" value="SDR_e"/>
    <property type="match status" value="1"/>
</dbReference>
<organism evidence="4 5">
    <name type="scientific">Vogesella margarita</name>
    <dbReference type="NCBI Taxonomy" id="2984199"/>
    <lineage>
        <taxon>Bacteria</taxon>
        <taxon>Pseudomonadati</taxon>
        <taxon>Pseudomonadota</taxon>
        <taxon>Betaproteobacteria</taxon>
        <taxon>Neisseriales</taxon>
        <taxon>Chromobacteriaceae</taxon>
        <taxon>Vogesella</taxon>
    </lineage>
</organism>
<name>A0ABT5IQ29_9NEIS</name>
<dbReference type="Proteomes" id="UP001222030">
    <property type="component" value="Unassembled WGS sequence"/>
</dbReference>
<sequence>MRKIILTGATGYIGRKLLYRLLERGHSVSVVVREKSPRLSSLPADTEKIFYDGTFNSLLDGMKDKESGLVIHVASLFLTQHKPEDIGNLIDSNIKFPCYLLEAMHTCGLTEIINTGTSWQHYENSDYNPVNLYAASKQAFVDMLKFYQEAHHFKALTLELFDTFGPDDERKKLFHFLQDAAETGKTLKISPGQQLLDIVYIDDVLNAYEIAIKQSGKLTGTFTVASGQLHNLQEIVAIYSKISQKKLNIEFSALPYRLREVMKPWECHRNLPNWTCEFSLEEGIKKILCQGMKSH</sequence>
<evidence type="ECO:0000256" key="2">
    <source>
        <dbReference type="ARBA" id="ARBA00007637"/>
    </source>
</evidence>
<dbReference type="SUPFAM" id="SSF51735">
    <property type="entry name" value="NAD(P)-binding Rossmann-fold domains"/>
    <property type="match status" value="1"/>
</dbReference>
<comment type="pathway">
    <text evidence="1">Bacterial outer membrane biogenesis; LPS O-antigen biosynthesis.</text>
</comment>
<gene>
    <name evidence="4" type="ORF">PQU96_10930</name>
</gene>
<evidence type="ECO:0000313" key="5">
    <source>
        <dbReference type="Proteomes" id="UP001222030"/>
    </source>
</evidence>
<comment type="caution">
    <text evidence="4">The sequence shown here is derived from an EMBL/GenBank/DDBJ whole genome shotgun (WGS) entry which is preliminary data.</text>
</comment>
<proteinExistence type="inferred from homology"/>